<keyword evidence="5" id="KW-1003">Cell membrane</keyword>
<accession>A0A1H7YX17</accession>
<evidence type="ECO:0000256" key="10">
    <source>
        <dbReference type="ARBA" id="ARBA00023136"/>
    </source>
</evidence>
<dbReference type="Pfam" id="PF00528">
    <property type="entry name" value="BPD_transp_1"/>
    <property type="match status" value="1"/>
</dbReference>
<evidence type="ECO:0000313" key="17">
    <source>
        <dbReference type="Proteomes" id="UP001224812"/>
    </source>
</evidence>
<dbReference type="EMBL" id="FOBN01000021">
    <property type="protein sequence ID" value="SEM50515.1"/>
    <property type="molecule type" value="Genomic_DNA"/>
</dbReference>
<comment type="similarity">
    <text evidence="3 12">Belongs to the binding-protein-dependent transport system permease family. CysTW subfamily.</text>
</comment>
<dbReference type="Gene3D" id="1.10.3720.10">
    <property type="entry name" value="MetI-like"/>
    <property type="match status" value="1"/>
</dbReference>
<proteinExistence type="inferred from homology"/>
<dbReference type="EMBL" id="JASAVS010000023">
    <property type="protein sequence ID" value="MDP8086091.1"/>
    <property type="molecule type" value="Genomic_DNA"/>
</dbReference>
<keyword evidence="6 12" id="KW-0500">Molybdenum</keyword>
<dbReference type="SUPFAM" id="SSF161098">
    <property type="entry name" value="MetI-like"/>
    <property type="match status" value="1"/>
</dbReference>
<feature type="transmembrane region" description="Helical" evidence="11">
    <location>
        <begin position="87"/>
        <end position="106"/>
    </location>
</feature>
<gene>
    <name evidence="14" type="primary">modB</name>
    <name evidence="14" type="ORF">QJT92_09195</name>
    <name evidence="15" type="ORF">SAMN05444853_1213</name>
</gene>
<dbReference type="PANTHER" id="PTHR30183:SF8">
    <property type="entry name" value="MOLYBDENUM TRANSPORT SYSTEM PERMEASE"/>
    <property type="match status" value="1"/>
</dbReference>
<name>A0A1H7YX17_9PAST</name>
<dbReference type="GO" id="GO:0005886">
    <property type="term" value="C:plasma membrane"/>
    <property type="evidence" value="ECO:0007669"/>
    <property type="project" value="UniProtKB-SubCell"/>
</dbReference>
<reference evidence="16" key="1">
    <citation type="submission" date="2016-10" db="EMBL/GenBank/DDBJ databases">
        <authorList>
            <person name="Varghese N."/>
            <person name="Submissions S."/>
        </authorList>
    </citation>
    <scope>NUCLEOTIDE SEQUENCE [LARGE SCALE GENOMIC DNA]</scope>
    <source>
        <strain evidence="16">DSM 24204</strain>
    </source>
</reference>
<keyword evidence="10 11" id="KW-0472">Membrane</keyword>
<comment type="function">
    <text evidence="1 12">Part of the binding-protein-dependent transport system for molybdenum; probably responsible for the translocation of the substrate across the membrane.</text>
</comment>
<feature type="transmembrane region" description="Helical" evidence="11">
    <location>
        <begin position="48"/>
        <end position="67"/>
    </location>
</feature>
<feature type="transmembrane region" description="Helical" evidence="11">
    <location>
        <begin position="153"/>
        <end position="173"/>
    </location>
</feature>
<evidence type="ECO:0000256" key="7">
    <source>
        <dbReference type="ARBA" id="ARBA00022519"/>
    </source>
</evidence>
<evidence type="ECO:0000256" key="8">
    <source>
        <dbReference type="ARBA" id="ARBA00022692"/>
    </source>
</evidence>
<keyword evidence="17" id="KW-1185">Reference proteome</keyword>
<dbReference type="STRING" id="97481.SAMN05444853_1213"/>
<dbReference type="CDD" id="cd06261">
    <property type="entry name" value="TM_PBP2"/>
    <property type="match status" value="1"/>
</dbReference>
<keyword evidence="9 11" id="KW-1133">Transmembrane helix</keyword>
<dbReference type="AlphaFoldDB" id="A0A1H7YX17"/>
<organism evidence="15 16">
    <name type="scientific">Phocoenobacter skyensis</name>
    <dbReference type="NCBI Taxonomy" id="97481"/>
    <lineage>
        <taxon>Bacteria</taxon>
        <taxon>Pseudomonadati</taxon>
        <taxon>Pseudomonadota</taxon>
        <taxon>Gammaproteobacteria</taxon>
        <taxon>Pasteurellales</taxon>
        <taxon>Pasteurellaceae</taxon>
        <taxon>Phocoenobacter</taxon>
    </lineage>
</organism>
<dbReference type="PROSITE" id="PS50928">
    <property type="entry name" value="ABC_TM1"/>
    <property type="match status" value="1"/>
</dbReference>
<dbReference type="PANTHER" id="PTHR30183">
    <property type="entry name" value="MOLYBDENUM TRANSPORT SYSTEM PERMEASE PROTEIN MODB"/>
    <property type="match status" value="1"/>
</dbReference>
<comment type="subcellular location">
    <subcellularLocation>
        <location evidence="2 12">Cell inner membrane</location>
        <topology evidence="2 12">Multi-pass membrane protein</topology>
    </subcellularLocation>
    <subcellularLocation>
        <location evidence="11">Cell membrane</location>
        <topology evidence="11">Multi-pass membrane protein</topology>
    </subcellularLocation>
</comment>
<dbReference type="OrthoDB" id="9795403at2"/>
<dbReference type="FunFam" id="1.10.3720.10:FF:000054">
    <property type="entry name" value="Molybdenum transport system permease"/>
    <property type="match status" value="1"/>
</dbReference>
<evidence type="ECO:0000256" key="12">
    <source>
        <dbReference type="RuleBase" id="RU365097"/>
    </source>
</evidence>
<feature type="domain" description="ABC transmembrane type-1" evidence="13">
    <location>
        <begin position="10"/>
        <end position="214"/>
    </location>
</feature>
<dbReference type="Proteomes" id="UP000198883">
    <property type="component" value="Unassembled WGS sequence"/>
</dbReference>
<evidence type="ECO:0000256" key="1">
    <source>
        <dbReference type="ARBA" id="ARBA00002949"/>
    </source>
</evidence>
<dbReference type="Proteomes" id="UP001224812">
    <property type="component" value="Unassembled WGS sequence"/>
</dbReference>
<evidence type="ECO:0000256" key="3">
    <source>
        <dbReference type="ARBA" id="ARBA00007069"/>
    </source>
</evidence>
<keyword evidence="4 11" id="KW-0813">Transport</keyword>
<dbReference type="GeneID" id="83544629"/>
<evidence type="ECO:0000313" key="16">
    <source>
        <dbReference type="Proteomes" id="UP000198883"/>
    </source>
</evidence>
<keyword evidence="7 12" id="KW-0997">Cell inner membrane</keyword>
<dbReference type="InterPro" id="IPR011867">
    <property type="entry name" value="ModB_ABC"/>
</dbReference>
<reference evidence="15" key="2">
    <citation type="submission" date="2016-10" db="EMBL/GenBank/DDBJ databases">
        <authorList>
            <person name="de Groot N.N."/>
        </authorList>
    </citation>
    <scope>NUCLEOTIDE SEQUENCE [LARGE SCALE GENOMIC DNA]</scope>
    <source>
        <strain evidence="15">DSM 24204</strain>
    </source>
</reference>
<evidence type="ECO:0000256" key="11">
    <source>
        <dbReference type="RuleBase" id="RU363032"/>
    </source>
</evidence>
<keyword evidence="8 11" id="KW-0812">Transmembrane</keyword>
<reference evidence="14 17" key="3">
    <citation type="journal article" date="2023" name="Front. Microbiol.">
        <title>Phylogeography and host specificity of Pasteurellaceae pathogenic to sea-farmed fish in the north-east Atlantic.</title>
        <authorList>
            <person name="Gulla S."/>
            <person name="Colquhoun D.J."/>
            <person name="Olsen A.B."/>
            <person name="Spilsberg B."/>
            <person name="Lagesen K."/>
            <person name="Aakesson C.P."/>
            <person name="Strom S."/>
            <person name="Manji F."/>
            <person name="Birkbeck T.H."/>
            <person name="Nilsen H.K."/>
        </authorList>
    </citation>
    <scope>NUCLEOTIDE SEQUENCE [LARGE SCALE GENOMIC DNA]</scope>
    <source>
        <strain evidence="14 17">VIO11850</strain>
    </source>
</reference>
<dbReference type="GO" id="GO:0015098">
    <property type="term" value="F:molybdate ion transmembrane transporter activity"/>
    <property type="evidence" value="ECO:0007669"/>
    <property type="project" value="UniProtKB-UniRule"/>
</dbReference>
<evidence type="ECO:0000259" key="13">
    <source>
        <dbReference type="PROSITE" id="PS50928"/>
    </source>
</evidence>
<dbReference type="NCBIfam" id="TIGR02141">
    <property type="entry name" value="modB_ABC"/>
    <property type="match status" value="1"/>
</dbReference>
<dbReference type="RefSeq" id="WP_090922693.1">
    <property type="nucleotide sequence ID" value="NZ_CP016180.1"/>
</dbReference>
<protein>
    <recommendedName>
        <fullName evidence="12">Molybdenum transport system permease</fullName>
    </recommendedName>
</protein>
<dbReference type="InterPro" id="IPR035906">
    <property type="entry name" value="MetI-like_sf"/>
</dbReference>
<evidence type="ECO:0000313" key="15">
    <source>
        <dbReference type="EMBL" id="SEM50515.1"/>
    </source>
</evidence>
<sequence length="227" mass="25030">MIDDISFQALLLSFKLSITTTLCLLIIGTPIAFWLATSRNRFKFIIEALIALPLVLPPTVLGFYLLILLNPNSFIGSLVFQLTGETILFSFSGLVIGSIVYSFPYVTQPLTNAFASINPNVIETAKVLNTNPLDRFIHIVLPMAKRGFMTASVLGFAHTLGEFGVVLMLGGNIPNKTQVVSIAIYDHVESLNYIQAHWLAGILLVISFVLLLFIFKINHSFNSVVKL</sequence>
<dbReference type="InterPro" id="IPR000515">
    <property type="entry name" value="MetI-like"/>
</dbReference>
<evidence type="ECO:0000313" key="14">
    <source>
        <dbReference type="EMBL" id="MDP8086091.1"/>
    </source>
</evidence>
<evidence type="ECO:0000256" key="2">
    <source>
        <dbReference type="ARBA" id="ARBA00004429"/>
    </source>
</evidence>
<feature type="transmembrane region" description="Helical" evidence="11">
    <location>
        <begin position="12"/>
        <end position="36"/>
    </location>
</feature>
<evidence type="ECO:0000256" key="5">
    <source>
        <dbReference type="ARBA" id="ARBA00022475"/>
    </source>
</evidence>
<evidence type="ECO:0000256" key="9">
    <source>
        <dbReference type="ARBA" id="ARBA00022989"/>
    </source>
</evidence>
<evidence type="ECO:0000256" key="4">
    <source>
        <dbReference type="ARBA" id="ARBA00022448"/>
    </source>
</evidence>
<feature type="transmembrane region" description="Helical" evidence="11">
    <location>
        <begin position="193"/>
        <end position="215"/>
    </location>
</feature>
<evidence type="ECO:0000256" key="6">
    <source>
        <dbReference type="ARBA" id="ARBA00022505"/>
    </source>
</evidence>